<reference evidence="1 2" key="1">
    <citation type="journal article" date="2015" name="Genome Announc.">
        <title>Expanding the biotechnology potential of lactobacilli through comparative genomics of 213 strains and associated genera.</title>
        <authorList>
            <person name="Sun Z."/>
            <person name="Harris H.M."/>
            <person name="McCann A."/>
            <person name="Guo C."/>
            <person name="Argimon S."/>
            <person name="Zhang W."/>
            <person name="Yang X."/>
            <person name="Jeffery I.B."/>
            <person name="Cooney J.C."/>
            <person name="Kagawa T.F."/>
            <person name="Liu W."/>
            <person name="Song Y."/>
            <person name="Salvetti E."/>
            <person name="Wrobel A."/>
            <person name="Rasinkangas P."/>
            <person name="Parkhill J."/>
            <person name="Rea M.C."/>
            <person name="O'Sullivan O."/>
            <person name="Ritari J."/>
            <person name="Douillard F.P."/>
            <person name="Paul Ross R."/>
            <person name="Yang R."/>
            <person name="Briner A.E."/>
            <person name="Felis G.E."/>
            <person name="de Vos W.M."/>
            <person name="Barrangou R."/>
            <person name="Klaenhammer T.R."/>
            <person name="Caufield P.W."/>
            <person name="Cui Y."/>
            <person name="Zhang H."/>
            <person name="O'Toole P.W."/>
        </authorList>
    </citation>
    <scope>NUCLEOTIDE SEQUENCE [LARGE SCALE GENOMIC DNA]</scope>
    <source>
        <strain evidence="1 2">DSM 22467</strain>
    </source>
</reference>
<name>A0A0R2M049_9LACO</name>
<dbReference type="EMBL" id="JQCA01000024">
    <property type="protein sequence ID" value="KRO04781.1"/>
    <property type="molecule type" value="Genomic_DNA"/>
</dbReference>
<dbReference type="OrthoDB" id="2290515at2"/>
<organism evidence="1 2">
    <name type="scientific">Levilactobacillus paucivorans</name>
    <dbReference type="NCBI Taxonomy" id="616990"/>
    <lineage>
        <taxon>Bacteria</taxon>
        <taxon>Bacillati</taxon>
        <taxon>Bacillota</taxon>
        <taxon>Bacilli</taxon>
        <taxon>Lactobacillales</taxon>
        <taxon>Lactobacillaceae</taxon>
        <taxon>Levilactobacillus</taxon>
    </lineage>
</organism>
<accession>A0A0R2M049</accession>
<gene>
    <name evidence="1" type="ORF">IV54_GL000806</name>
</gene>
<protein>
    <submittedName>
        <fullName evidence="1">Uncharacterized protein</fullName>
    </submittedName>
</protein>
<keyword evidence="2" id="KW-1185">Reference proteome</keyword>
<dbReference type="Proteomes" id="UP000051906">
    <property type="component" value="Unassembled WGS sequence"/>
</dbReference>
<evidence type="ECO:0000313" key="1">
    <source>
        <dbReference type="EMBL" id="KRO04781.1"/>
    </source>
</evidence>
<dbReference type="AlphaFoldDB" id="A0A0R2M049"/>
<sequence>MALTTAEDYLLVTEHIGQKPVLRTRFTTQAYFVFGAVLDLLQQGGLRIVDGRLALAESEILTTQPQFLKPLCDRLLTDLPKAETAEDSLKLVTSWTIANALYDGIMAKLQKQGDVTPQVFQNNLKPHVIAVPQPASRQRVLDELIATIRERQDNPGLVNLWLILAQQDALHWLISDRELPSLEAVFADRLATNSGLKATQQLAATVGAVIQAKKFWMDSWLS</sequence>
<proteinExistence type="predicted"/>
<dbReference type="RefSeq" id="WP_057877655.1">
    <property type="nucleotide sequence ID" value="NZ_JQCA01000024.1"/>
</dbReference>
<comment type="caution">
    <text evidence="1">The sequence shown here is derived from an EMBL/GenBank/DDBJ whole genome shotgun (WGS) entry which is preliminary data.</text>
</comment>
<dbReference type="PATRIC" id="fig|616990.3.peg.879"/>
<evidence type="ECO:0000313" key="2">
    <source>
        <dbReference type="Proteomes" id="UP000051906"/>
    </source>
</evidence>